<dbReference type="PANTHER" id="PTHR43011">
    <property type="entry name" value="IRON-SULFUR CLUSTER ASSEMBLY 2 HOMOLOG, MITOCHONDRIAL"/>
    <property type="match status" value="1"/>
</dbReference>
<dbReference type="EMBL" id="CP043315">
    <property type="protein sequence ID" value="QEK37905.1"/>
    <property type="molecule type" value="Genomic_DNA"/>
</dbReference>
<dbReference type="GO" id="GO:0016226">
    <property type="term" value="P:iron-sulfur cluster assembly"/>
    <property type="evidence" value="ECO:0007669"/>
    <property type="project" value="InterPro"/>
</dbReference>
<gene>
    <name evidence="2" type="ORF">FZC35_00700</name>
</gene>
<evidence type="ECO:0000259" key="1">
    <source>
        <dbReference type="Pfam" id="PF01521"/>
    </source>
</evidence>
<keyword evidence="3" id="KW-1185">Reference proteome</keyword>
<organism evidence="2 3">
    <name type="scientific">Candidatus Cytomitobacter indipagum</name>
    <dbReference type="NCBI Taxonomy" id="2601575"/>
    <lineage>
        <taxon>Bacteria</taxon>
        <taxon>Pseudomonadati</taxon>
        <taxon>Pseudomonadota</taxon>
        <taxon>Alphaproteobacteria</taxon>
        <taxon>Holosporales</taxon>
        <taxon>Holosporaceae</taxon>
        <taxon>Candidatus Cytomitobacter</taxon>
    </lineage>
</organism>
<dbReference type="InterPro" id="IPR035903">
    <property type="entry name" value="HesB-like_dom_sf"/>
</dbReference>
<dbReference type="RefSeq" id="WP_148980752.1">
    <property type="nucleotide sequence ID" value="NZ_CP043315.1"/>
</dbReference>
<dbReference type="GO" id="GO:0005506">
    <property type="term" value="F:iron ion binding"/>
    <property type="evidence" value="ECO:0007669"/>
    <property type="project" value="TreeGrafter"/>
</dbReference>
<dbReference type="SUPFAM" id="SSF89360">
    <property type="entry name" value="HesB-like domain"/>
    <property type="match status" value="1"/>
</dbReference>
<dbReference type="NCBIfam" id="TIGR00049">
    <property type="entry name" value="iron-sulfur cluster assembly accessory protein"/>
    <property type="match status" value="1"/>
</dbReference>
<dbReference type="OrthoDB" id="9801228at2"/>
<protein>
    <submittedName>
        <fullName evidence="2">Iron-sulfur cluster assembly accessory protein</fullName>
    </submittedName>
</protein>
<dbReference type="KEGG" id="cip:FZC35_00700"/>
<accession>A0A5C0UD08</accession>
<name>A0A5C0UD08_9PROT</name>
<dbReference type="Proteomes" id="UP000325155">
    <property type="component" value="Chromosome"/>
</dbReference>
<reference evidence="2 3" key="1">
    <citation type="submission" date="2019-08" db="EMBL/GenBank/DDBJ databases">
        <title>Highly reduced genomes of protist endosymbionts show evolutionary convergence.</title>
        <authorList>
            <person name="George E."/>
            <person name="Husnik F."/>
            <person name="Tashyreva D."/>
            <person name="Prokopchuk G."/>
            <person name="Horak A."/>
            <person name="Kwong W.K."/>
            <person name="Lukes J."/>
            <person name="Keeling P.J."/>
        </authorList>
    </citation>
    <scope>NUCLEOTIDE SEQUENCE [LARGE SCALE GENOMIC DNA]</scope>
    <source>
        <strain evidence="2">1605</strain>
    </source>
</reference>
<proteinExistence type="predicted"/>
<dbReference type="GO" id="GO:0051537">
    <property type="term" value="F:2 iron, 2 sulfur cluster binding"/>
    <property type="evidence" value="ECO:0007669"/>
    <property type="project" value="TreeGrafter"/>
</dbReference>
<dbReference type="Pfam" id="PF01521">
    <property type="entry name" value="Fe-S_biosyn"/>
    <property type="match status" value="1"/>
</dbReference>
<dbReference type="InterPro" id="IPR016092">
    <property type="entry name" value="ATAP"/>
</dbReference>
<dbReference type="PANTHER" id="PTHR43011:SF1">
    <property type="entry name" value="IRON-SULFUR CLUSTER ASSEMBLY 2 HOMOLOG, MITOCHONDRIAL"/>
    <property type="match status" value="1"/>
</dbReference>
<dbReference type="GO" id="GO:0051539">
    <property type="term" value="F:4 iron, 4 sulfur cluster binding"/>
    <property type="evidence" value="ECO:0007669"/>
    <property type="project" value="TreeGrafter"/>
</dbReference>
<dbReference type="Gene3D" id="2.60.300.12">
    <property type="entry name" value="HesB-like domain"/>
    <property type="match status" value="1"/>
</dbReference>
<feature type="domain" description="Core" evidence="1">
    <location>
        <begin position="2"/>
        <end position="96"/>
    </location>
</feature>
<sequence>MIYLSQNAADKMNQMNKNFIKVKVFFGGCNGFKYEFSFPQSCNEGDIIFKHGSKSIITDQFTLSRISESTVDFLEELMEERFLITSSNFKKTCHCGTSFKA</sequence>
<evidence type="ECO:0000313" key="3">
    <source>
        <dbReference type="Proteomes" id="UP000325155"/>
    </source>
</evidence>
<dbReference type="InterPro" id="IPR000361">
    <property type="entry name" value="ATAP_core_dom"/>
</dbReference>
<dbReference type="AlphaFoldDB" id="A0A5C0UD08"/>
<evidence type="ECO:0000313" key="2">
    <source>
        <dbReference type="EMBL" id="QEK37905.1"/>
    </source>
</evidence>